<dbReference type="Proteomes" id="UP001201980">
    <property type="component" value="Unassembled WGS sequence"/>
</dbReference>
<dbReference type="AlphaFoldDB" id="A0AAD5WY31"/>
<organism evidence="1 2">
    <name type="scientific">Zalerion maritima</name>
    <dbReference type="NCBI Taxonomy" id="339359"/>
    <lineage>
        <taxon>Eukaryota</taxon>
        <taxon>Fungi</taxon>
        <taxon>Dikarya</taxon>
        <taxon>Ascomycota</taxon>
        <taxon>Pezizomycotina</taxon>
        <taxon>Sordariomycetes</taxon>
        <taxon>Lulworthiomycetidae</taxon>
        <taxon>Lulworthiales</taxon>
        <taxon>Lulworthiaceae</taxon>
        <taxon>Zalerion</taxon>
    </lineage>
</organism>
<dbReference type="EMBL" id="JAKWBI020000012">
    <property type="protein sequence ID" value="KAJ2906557.1"/>
    <property type="molecule type" value="Genomic_DNA"/>
</dbReference>
<proteinExistence type="predicted"/>
<gene>
    <name evidence="1" type="ORF">MKZ38_001200</name>
</gene>
<name>A0AAD5WY31_9PEZI</name>
<evidence type="ECO:0000313" key="2">
    <source>
        <dbReference type="Proteomes" id="UP001201980"/>
    </source>
</evidence>
<protein>
    <submittedName>
        <fullName evidence="1">Uncharacterized protein</fullName>
    </submittedName>
</protein>
<evidence type="ECO:0000313" key="1">
    <source>
        <dbReference type="EMBL" id="KAJ2906557.1"/>
    </source>
</evidence>
<accession>A0AAD5WY31</accession>
<comment type="caution">
    <text evidence="1">The sequence shown here is derived from an EMBL/GenBank/DDBJ whole genome shotgun (WGS) entry which is preliminary data.</text>
</comment>
<reference evidence="1" key="1">
    <citation type="submission" date="2022-07" db="EMBL/GenBank/DDBJ databases">
        <title>Draft genome sequence of Zalerion maritima ATCC 34329, a (micro)plastics degrading marine fungus.</title>
        <authorList>
            <person name="Paco A."/>
            <person name="Goncalves M.F.M."/>
            <person name="Rocha-Santos T.A.P."/>
            <person name="Alves A."/>
        </authorList>
    </citation>
    <scope>NUCLEOTIDE SEQUENCE</scope>
    <source>
        <strain evidence="1">ATCC 34329</strain>
    </source>
</reference>
<sequence>MNSQKRRVGACSALIAVGLPPRHYPVCALSSSTAMATPISVPSPMELDAIRKGQVKKTTLLLFCMVGLTEIPSEEVTADRPTPQKEVPKGVKLDMKFIQNPLPSPGLQTYVSSRRVVEPLDVEPFCTIESQYCTQGFFVGSANLSRITHWETSSIHSYSTQDVSIFMGYPSPKHFTPDQTVCARKQESRLIHFRLRFSPQAFGALSQTFQENR</sequence>
<keyword evidence="2" id="KW-1185">Reference proteome</keyword>